<dbReference type="Gene3D" id="1.10.30.50">
    <property type="match status" value="1"/>
</dbReference>
<dbReference type="CDD" id="cd00085">
    <property type="entry name" value="HNHc"/>
    <property type="match status" value="1"/>
</dbReference>
<comment type="caution">
    <text evidence="2">The sequence shown here is derived from an EMBL/GenBank/DDBJ whole genome shotgun (WGS) entry which is preliminary data.</text>
</comment>
<proteinExistence type="predicted"/>
<evidence type="ECO:0000313" key="4">
    <source>
        <dbReference type="Proteomes" id="UP000234971"/>
    </source>
</evidence>
<dbReference type="RefSeq" id="WP_050243434.1">
    <property type="nucleotide sequence ID" value="NZ_JASHAX010000001.1"/>
</dbReference>
<evidence type="ECO:0000313" key="1">
    <source>
        <dbReference type="EMBL" id="PKZ98097.1"/>
    </source>
</evidence>
<dbReference type="GO" id="GO:0004519">
    <property type="term" value="F:endonuclease activity"/>
    <property type="evidence" value="ECO:0007669"/>
    <property type="project" value="UniProtKB-KW"/>
</dbReference>
<protein>
    <submittedName>
        <fullName evidence="2">HNH endonuclease</fullName>
    </submittedName>
</protein>
<evidence type="ECO:0000313" key="3">
    <source>
        <dbReference type="Proteomes" id="UP000234902"/>
    </source>
</evidence>
<keyword evidence="2" id="KW-0255">Endonuclease</keyword>
<organism evidence="2 4">
    <name type="scientific">Streptococcus mitis</name>
    <dbReference type="NCBI Taxonomy" id="28037"/>
    <lineage>
        <taxon>Bacteria</taxon>
        <taxon>Bacillati</taxon>
        <taxon>Bacillota</taxon>
        <taxon>Bacilli</taxon>
        <taxon>Lactobacillales</taxon>
        <taxon>Streptococcaceae</taxon>
        <taxon>Streptococcus</taxon>
        <taxon>Streptococcus mitis group</taxon>
    </lineage>
</organism>
<dbReference type="InterPro" id="IPR003615">
    <property type="entry name" value="HNH_nuc"/>
</dbReference>
<reference evidence="3 4" key="1">
    <citation type="submission" date="2017-12" db="EMBL/GenBank/DDBJ databases">
        <title>Phylogenetic diversity of female urinary microbiome.</title>
        <authorList>
            <person name="Thomas-White K."/>
            <person name="Wolfe A.J."/>
        </authorList>
    </citation>
    <scope>NUCLEOTIDE SEQUENCE [LARGE SCALE GENOMIC DNA]</scope>
    <source>
        <strain evidence="1 3">UMB0079</strain>
        <strain evidence="2 4">UMB1341</strain>
    </source>
</reference>
<dbReference type="Proteomes" id="UP000234902">
    <property type="component" value="Unassembled WGS sequence"/>
</dbReference>
<name>A0A2I1Z1B9_STRMT</name>
<gene>
    <name evidence="2" type="ORF">CYK18_01485</name>
    <name evidence="1" type="ORF">CYK19_08305</name>
</gene>
<dbReference type="EMBL" id="PKIE01000001">
    <property type="protein sequence ID" value="PLA60905.1"/>
    <property type="molecule type" value="Genomic_DNA"/>
</dbReference>
<dbReference type="AlphaFoldDB" id="A0A2I1Z1B9"/>
<sequence>MKKISSPSFCIANVIDEIVGYMEQNQGNNKSGIIRKLHESNCLLPYFNKIESDYLEAGENLQSLISKLEQSDEVLGIEKSKMKELYKTFYSSESSFRRDLYKLTPRCCPICDAEWGYATHTLDHILPESIFPQFAILPINLVSTCYRCNHSKNSIVGYSENQGVLNPYFNSVNLLPYLKCYTYIKGDDFITHIQLKNESVVGLDPLKYQRLRFFYEEVYKLNETYSEVARVSVLNSLIDTLSELGNVTNDFIKGYFQSLIMDDKEDLILKGVVTLEFLKVLVLESLQDLEVEAYDLINRMLQERRQMSEVQDIF</sequence>
<accession>A0A2I1Z1B9</accession>
<dbReference type="EMBL" id="PKID01000010">
    <property type="protein sequence ID" value="PKZ98097.1"/>
    <property type="molecule type" value="Genomic_DNA"/>
</dbReference>
<keyword evidence="2" id="KW-0378">Hydrolase</keyword>
<keyword evidence="2" id="KW-0540">Nuclease</keyword>
<evidence type="ECO:0000313" key="2">
    <source>
        <dbReference type="EMBL" id="PLA60905.1"/>
    </source>
</evidence>
<dbReference type="Proteomes" id="UP000234971">
    <property type="component" value="Unassembled WGS sequence"/>
</dbReference>